<dbReference type="PANTHER" id="PTHR31424">
    <property type="entry name" value="PROTEIN CBG23806"/>
    <property type="match status" value="1"/>
</dbReference>
<evidence type="ECO:0000313" key="1">
    <source>
        <dbReference type="EnsemblMetazoa" id="Aqu2.1.44495_001"/>
    </source>
</evidence>
<dbReference type="OMA" id="NTGCALM"/>
<dbReference type="EnsemblMetazoa" id="Aqu2.1.44495_001">
    <property type="protein sequence ID" value="Aqu2.1.44495_001"/>
    <property type="gene ID" value="Aqu2.1.44495"/>
</dbReference>
<accession>A0A1X7VXA2</accession>
<name>A0A1X7VXA2_AMPQE</name>
<protein>
    <submittedName>
        <fullName evidence="1">Uncharacterized protein</fullName>
    </submittedName>
</protein>
<dbReference type="PANTHER" id="PTHR31424:SF3">
    <property type="entry name" value="RING-TYPE DOMAIN-CONTAINING PROTEIN"/>
    <property type="match status" value="1"/>
</dbReference>
<proteinExistence type="predicted"/>
<reference evidence="1" key="1">
    <citation type="submission" date="2017-05" db="UniProtKB">
        <authorList>
            <consortium name="EnsemblMetazoa"/>
        </authorList>
    </citation>
    <scope>IDENTIFICATION</scope>
</reference>
<dbReference type="InParanoid" id="A0A1X7VXA2"/>
<organism evidence="1">
    <name type="scientific">Amphimedon queenslandica</name>
    <name type="common">Sponge</name>
    <dbReference type="NCBI Taxonomy" id="400682"/>
    <lineage>
        <taxon>Eukaryota</taxon>
        <taxon>Metazoa</taxon>
        <taxon>Porifera</taxon>
        <taxon>Demospongiae</taxon>
        <taxon>Heteroscleromorpha</taxon>
        <taxon>Haplosclerida</taxon>
        <taxon>Niphatidae</taxon>
        <taxon>Amphimedon</taxon>
    </lineage>
</organism>
<sequence length="112" mass="13069">MIDELEVAIDCFVAYYEATLSKATLTPTLHMLEDHMIPWIKLWNTGCALMGEQGAESLHAKFNSTKRAYNNMRHRVEGMKVLQNHFRLSHQANLLCQHLDKKERSRHHPVDR</sequence>
<dbReference type="AlphaFoldDB" id="A0A1X7VXA2"/>